<accession>A0A4R1HWV4</accession>
<proteinExistence type="predicted"/>
<gene>
    <name evidence="1" type="ORF">EV378_3091</name>
</gene>
<comment type="caution">
    <text evidence="1">The sequence shown here is derived from an EMBL/GenBank/DDBJ whole genome shotgun (WGS) entry which is preliminary data.</text>
</comment>
<dbReference type="RefSeq" id="WP_132425649.1">
    <property type="nucleotide sequence ID" value="NZ_SMFZ01000001.1"/>
</dbReference>
<name>A0A4R1HWV4_PSEEN</name>
<dbReference type="EMBL" id="SMFZ01000001">
    <property type="protein sequence ID" value="TCK27224.1"/>
    <property type="molecule type" value="Genomic_DNA"/>
</dbReference>
<dbReference type="AlphaFoldDB" id="A0A4R1HWV4"/>
<protein>
    <submittedName>
        <fullName evidence="1">Uncharacterized protein</fullName>
    </submittedName>
</protein>
<evidence type="ECO:0000313" key="2">
    <source>
        <dbReference type="Proteomes" id="UP000295560"/>
    </source>
</evidence>
<dbReference type="Proteomes" id="UP000295560">
    <property type="component" value="Unassembled WGS sequence"/>
</dbReference>
<organism evidence="1 2">
    <name type="scientific">Pseudonocardia endophytica</name>
    <dbReference type="NCBI Taxonomy" id="401976"/>
    <lineage>
        <taxon>Bacteria</taxon>
        <taxon>Bacillati</taxon>
        <taxon>Actinomycetota</taxon>
        <taxon>Actinomycetes</taxon>
        <taxon>Pseudonocardiales</taxon>
        <taxon>Pseudonocardiaceae</taxon>
        <taxon>Pseudonocardia</taxon>
    </lineage>
</organism>
<reference evidence="1 2" key="1">
    <citation type="submission" date="2019-03" db="EMBL/GenBank/DDBJ databases">
        <title>Sequencing the genomes of 1000 actinobacteria strains.</title>
        <authorList>
            <person name="Klenk H.-P."/>
        </authorList>
    </citation>
    <scope>NUCLEOTIDE SEQUENCE [LARGE SCALE GENOMIC DNA]</scope>
    <source>
        <strain evidence="1 2">DSM 44969</strain>
    </source>
</reference>
<sequence>MTAFMSAEEVERARTRFTDDQDEADYVEYAEAMARIGRGRYWRRRRRRFLDRHGYQLVDRDYRAGDATGQG</sequence>
<keyword evidence="2" id="KW-1185">Reference proteome</keyword>
<evidence type="ECO:0000313" key="1">
    <source>
        <dbReference type="EMBL" id="TCK27224.1"/>
    </source>
</evidence>